<dbReference type="SMART" id="SM00284">
    <property type="entry name" value="OLF"/>
    <property type="match status" value="1"/>
</dbReference>
<organism evidence="6 7">
    <name type="scientific">Steinernema glaseri</name>
    <dbReference type="NCBI Taxonomy" id="37863"/>
    <lineage>
        <taxon>Eukaryota</taxon>
        <taxon>Metazoa</taxon>
        <taxon>Ecdysozoa</taxon>
        <taxon>Nematoda</taxon>
        <taxon>Chromadorea</taxon>
        <taxon>Rhabditida</taxon>
        <taxon>Tylenchina</taxon>
        <taxon>Panagrolaimomorpha</taxon>
        <taxon>Strongyloidoidea</taxon>
        <taxon>Steinernematidae</taxon>
        <taxon>Steinernema</taxon>
    </lineage>
</organism>
<dbReference type="Pfam" id="PF02191">
    <property type="entry name" value="OLF"/>
    <property type="match status" value="1"/>
</dbReference>
<feature type="domain" description="Olfactomedin-like" evidence="5">
    <location>
        <begin position="195"/>
        <end position="448"/>
    </location>
</feature>
<protein>
    <submittedName>
        <fullName evidence="7">Olfactomedin-like domain-containing protein</fullName>
    </submittedName>
</protein>
<accession>A0A1I8AMA2</accession>
<feature type="region of interest" description="Disordered" evidence="4">
    <location>
        <begin position="167"/>
        <end position="193"/>
    </location>
</feature>
<comment type="subcellular location">
    <subcellularLocation>
        <location evidence="1">Secreted</location>
    </subcellularLocation>
</comment>
<dbReference type="GO" id="GO:0007165">
    <property type="term" value="P:signal transduction"/>
    <property type="evidence" value="ECO:0007669"/>
    <property type="project" value="TreeGrafter"/>
</dbReference>
<reference evidence="7" key="1">
    <citation type="submission" date="2016-11" db="UniProtKB">
        <authorList>
            <consortium name="WormBaseParasite"/>
        </authorList>
    </citation>
    <scope>IDENTIFICATION</scope>
</reference>
<dbReference type="InterPro" id="IPR050605">
    <property type="entry name" value="Olfactomedin-like_domain"/>
</dbReference>
<keyword evidence="6" id="KW-1185">Reference proteome</keyword>
<comment type="caution">
    <text evidence="3">Lacks conserved residue(s) required for the propagation of feature annotation.</text>
</comment>
<evidence type="ECO:0000256" key="3">
    <source>
        <dbReference type="PROSITE-ProRule" id="PRU00446"/>
    </source>
</evidence>
<dbReference type="PANTHER" id="PTHR23192:SF35">
    <property type="entry name" value="OLFACTOMEDIN-LIKE DOMAIN-CONTAINING PROTEIN"/>
    <property type="match status" value="1"/>
</dbReference>
<evidence type="ECO:0000259" key="5">
    <source>
        <dbReference type="PROSITE" id="PS51132"/>
    </source>
</evidence>
<proteinExistence type="predicted"/>
<dbReference type="GO" id="GO:0005615">
    <property type="term" value="C:extracellular space"/>
    <property type="evidence" value="ECO:0007669"/>
    <property type="project" value="TreeGrafter"/>
</dbReference>
<name>A0A1I8AMA2_9BILA</name>
<evidence type="ECO:0000313" key="7">
    <source>
        <dbReference type="WBParaSite" id="L893_g743.t1"/>
    </source>
</evidence>
<dbReference type="InterPro" id="IPR003112">
    <property type="entry name" value="Olfac-like_dom"/>
</dbReference>
<dbReference type="Proteomes" id="UP000095287">
    <property type="component" value="Unplaced"/>
</dbReference>
<evidence type="ECO:0000313" key="6">
    <source>
        <dbReference type="Proteomes" id="UP000095287"/>
    </source>
</evidence>
<sequence>MGNQINLNSFFQKQESRHTERLLKDLKLVCHLSSSRTHSSITAPLLCAQSADRISTRGPSSPQDFISSISGSSPRLIAAMWPTLVTLGLLCASLLVNVYQRSAIHGLENLLQEAHPRRVARSVSYYSELSNDESVATQTYYFPLYTQLSSKSIEKLCKSRLEKEAETDVKTENETVSKAKKPPKINRKQERKEKTCKEIRSLGGKTLVGARLHRVGAAVRSGEKWLLTEFSTGYSVFEYRTNGTDDISISSSDPYKVHMLNDPFQGTDHTLIGNGRTFVYNMAASKSIQFANLYTKRLIRRPLNVSNDPLYHHSFSYVDIESDETAVWVIYRKPHEHHLTVSRFDPISLSEKARWSLTHIPIEKNITNSFVACGILHTISTVVSHGRSTNRIAAVFDFDAGSYIHQSAQKTWEWKGYGVPSNVQYDKHSQSLNVFDQGNIYSISLNTE</sequence>
<evidence type="ECO:0000256" key="1">
    <source>
        <dbReference type="ARBA" id="ARBA00004613"/>
    </source>
</evidence>
<dbReference type="AlphaFoldDB" id="A0A1I8AMA2"/>
<dbReference type="PROSITE" id="PS51132">
    <property type="entry name" value="OLF"/>
    <property type="match status" value="1"/>
</dbReference>
<evidence type="ECO:0000256" key="4">
    <source>
        <dbReference type="SAM" id="MobiDB-lite"/>
    </source>
</evidence>
<evidence type="ECO:0000256" key="2">
    <source>
        <dbReference type="ARBA" id="ARBA00022525"/>
    </source>
</evidence>
<dbReference type="PANTHER" id="PTHR23192">
    <property type="entry name" value="OLFACTOMEDIN-RELATED"/>
    <property type="match status" value="1"/>
</dbReference>
<feature type="compositionally biased region" description="Basic and acidic residues" evidence="4">
    <location>
        <begin position="167"/>
        <end position="177"/>
    </location>
</feature>
<keyword evidence="2" id="KW-0964">Secreted</keyword>
<dbReference type="WBParaSite" id="L893_g743.t1">
    <property type="protein sequence ID" value="L893_g743.t1"/>
    <property type="gene ID" value="L893_g743"/>
</dbReference>